<organism evidence="1 2">
    <name type="scientific">Pseudocercospora fuligena</name>
    <dbReference type="NCBI Taxonomy" id="685502"/>
    <lineage>
        <taxon>Eukaryota</taxon>
        <taxon>Fungi</taxon>
        <taxon>Dikarya</taxon>
        <taxon>Ascomycota</taxon>
        <taxon>Pezizomycotina</taxon>
        <taxon>Dothideomycetes</taxon>
        <taxon>Dothideomycetidae</taxon>
        <taxon>Mycosphaerellales</taxon>
        <taxon>Mycosphaerellaceae</taxon>
        <taxon>Pseudocercospora</taxon>
    </lineage>
</organism>
<evidence type="ECO:0008006" key="3">
    <source>
        <dbReference type="Google" id="ProtNLM"/>
    </source>
</evidence>
<dbReference type="SUPFAM" id="SSF52047">
    <property type="entry name" value="RNI-like"/>
    <property type="match status" value="1"/>
</dbReference>
<dbReference type="OrthoDB" id="3636801at2759"/>
<dbReference type="Gene3D" id="3.80.10.10">
    <property type="entry name" value="Ribonuclease Inhibitor"/>
    <property type="match status" value="1"/>
</dbReference>
<comment type="caution">
    <text evidence="1">The sequence shown here is derived from an EMBL/GenBank/DDBJ whole genome shotgun (WGS) entry which is preliminary data.</text>
</comment>
<reference evidence="1" key="1">
    <citation type="submission" date="2020-04" db="EMBL/GenBank/DDBJ databases">
        <title>Draft genome resource of the tomato pathogen Pseudocercospora fuligena.</title>
        <authorList>
            <person name="Zaccaron A."/>
        </authorList>
    </citation>
    <scope>NUCLEOTIDE SEQUENCE</scope>
    <source>
        <strain evidence="1">PF001</strain>
    </source>
</reference>
<evidence type="ECO:0000313" key="1">
    <source>
        <dbReference type="EMBL" id="KAF7195172.1"/>
    </source>
</evidence>
<gene>
    <name evidence="1" type="ORF">HII31_03378</name>
</gene>
<proteinExistence type="predicted"/>
<keyword evidence="2" id="KW-1185">Reference proteome</keyword>
<dbReference type="InterPro" id="IPR032675">
    <property type="entry name" value="LRR_dom_sf"/>
</dbReference>
<accession>A0A8H6RQX4</accession>
<sequence length="358" mass="40306">MATDDMHQPLSLLDLNDDVLAEVCVAVAQLSKLERPRFAEDGKATLLQTFSMTCRRLRRIAASSLFYGIKIGPHGWDLVRVGDTIDSFGLCPYTRAYTRRLHFELFPESSPIGKERRLPARIADILINCKRLERLTFSVPECQNTSARFEKIFMGNNLQLRSVETVHLPNGSHWFINCCPNLTTLRLGPTAEVLLATIIEDSSHILAHIQHLEMAAHWDTELLKPILKVMPNLRTLAMVRGALHYRESIEDMVPVLARFPKLETLVLASVINLRVGFCVPYSGGAYNGYKRIGPLDIDIPKERLEAIHFVADLVFTGCQNLRDLWIGDFHKATRNKAKGGDNALIEISEAKRAWPPTG</sequence>
<dbReference type="EMBL" id="JABCIY010000041">
    <property type="protein sequence ID" value="KAF7195172.1"/>
    <property type="molecule type" value="Genomic_DNA"/>
</dbReference>
<name>A0A8H6RQX4_9PEZI</name>
<protein>
    <recommendedName>
        <fullName evidence="3">F-box domain-containing protein</fullName>
    </recommendedName>
</protein>
<dbReference type="AlphaFoldDB" id="A0A8H6RQX4"/>
<dbReference type="Proteomes" id="UP000660729">
    <property type="component" value="Unassembled WGS sequence"/>
</dbReference>
<evidence type="ECO:0000313" key="2">
    <source>
        <dbReference type="Proteomes" id="UP000660729"/>
    </source>
</evidence>